<dbReference type="EMBL" id="CP073041">
    <property type="protein sequence ID" value="UXE58441.1"/>
    <property type="molecule type" value="Genomic_DNA"/>
</dbReference>
<feature type="compositionally biased region" description="Low complexity" evidence="1">
    <location>
        <begin position="33"/>
        <end position="43"/>
    </location>
</feature>
<evidence type="ECO:0000256" key="1">
    <source>
        <dbReference type="SAM" id="MobiDB-lite"/>
    </source>
</evidence>
<dbReference type="SUPFAM" id="SSF55486">
    <property type="entry name" value="Metalloproteases ('zincins'), catalytic domain"/>
    <property type="match status" value="1"/>
</dbReference>
<dbReference type="GO" id="GO:0008270">
    <property type="term" value="F:zinc ion binding"/>
    <property type="evidence" value="ECO:0007669"/>
    <property type="project" value="InterPro"/>
</dbReference>
<dbReference type="InterPro" id="IPR024079">
    <property type="entry name" value="MetalloPept_cat_dom_sf"/>
</dbReference>
<proteinExistence type="predicted"/>
<protein>
    <recommendedName>
        <fullName evidence="2">Peptidase metallopeptidase domain-containing protein</fullName>
    </recommendedName>
</protein>
<gene>
    <name evidence="3" type="ORF">KA717_20415</name>
</gene>
<reference evidence="3" key="1">
    <citation type="submission" date="2021-04" db="EMBL/GenBank/DDBJ databases">
        <title>Genome sequence of Woronichinia naegeliana from Washington state freshwater lake bloom.</title>
        <authorList>
            <person name="Dreher T.W."/>
        </authorList>
    </citation>
    <scope>NUCLEOTIDE SEQUENCE</scope>
    <source>
        <strain evidence="3">WA131</strain>
    </source>
</reference>
<feature type="region of interest" description="Disordered" evidence="1">
    <location>
        <begin position="32"/>
        <end position="53"/>
    </location>
</feature>
<dbReference type="InterPro" id="IPR006026">
    <property type="entry name" value="Peptidase_Metallo"/>
</dbReference>
<evidence type="ECO:0000259" key="2">
    <source>
        <dbReference type="SMART" id="SM00235"/>
    </source>
</evidence>
<sequence>MQRWLGLLLLTILGIKMIGILGLPTHAIPLPSPSTLTSPSPSSETNQSQVNLPPLKIHPLPPSLAKFRSSQSDDYFEQITASPLGYLIWSTFPIKVYVDQSTNPQDSAASNQRFLQWTQAVRQAIADWGLYLPIQEVLDPSQADIRIERQEPPLSRQLDPKTGQLQIPRARNAQTRYEFYDSGDIPSRLRQRMTIQIKPGLSQSGTLATARHEMGHALGLWGHSTQPDDTLYFSQTKESPPISIRDVNTLKKVYQQPTRLGWPLPQF</sequence>
<dbReference type="KEGG" id="wna:KA717_20415"/>
<dbReference type="SMART" id="SM00235">
    <property type="entry name" value="ZnMc"/>
    <property type="match status" value="1"/>
</dbReference>
<dbReference type="AlphaFoldDB" id="A0A977KRS9"/>
<dbReference type="Gene3D" id="3.40.390.10">
    <property type="entry name" value="Collagenase (Catalytic Domain)"/>
    <property type="match status" value="1"/>
</dbReference>
<organism evidence="3">
    <name type="scientific">Woronichinia naegeliana WA131</name>
    <dbReference type="NCBI Taxonomy" id="2824559"/>
    <lineage>
        <taxon>Bacteria</taxon>
        <taxon>Bacillati</taxon>
        <taxon>Cyanobacteriota</taxon>
        <taxon>Cyanophyceae</taxon>
        <taxon>Synechococcales</taxon>
        <taxon>Coelosphaeriaceae</taxon>
        <taxon>Woronichinia</taxon>
    </lineage>
</organism>
<feature type="domain" description="Peptidase metallopeptidase" evidence="2">
    <location>
        <begin position="85"/>
        <end position="256"/>
    </location>
</feature>
<dbReference type="Proteomes" id="UP001065613">
    <property type="component" value="Chromosome"/>
</dbReference>
<accession>A0A977KRS9</accession>
<name>A0A977KRS9_9CYAN</name>
<dbReference type="GO" id="GO:0006508">
    <property type="term" value="P:proteolysis"/>
    <property type="evidence" value="ECO:0007669"/>
    <property type="project" value="InterPro"/>
</dbReference>
<dbReference type="GO" id="GO:0008237">
    <property type="term" value="F:metallopeptidase activity"/>
    <property type="evidence" value="ECO:0007669"/>
    <property type="project" value="InterPro"/>
</dbReference>
<evidence type="ECO:0000313" key="3">
    <source>
        <dbReference type="EMBL" id="UXE58441.1"/>
    </source>
</evidence>
<dbReference type="CDD" id="cd04279">
    <property type="entry name" value="ZnMc_MMP_like_1"/>
    <property type="match status" value="1"/>
</dbReference>